<keyword evidence="2" id="KW-0813">Transport</keyword>
<dbReference type="Pfam" id="PF00005">
    <property type="entry name" value="ABC_tran"/>
    <property type="match status" value="1"/>
</dbReference>
<evidence type="ECO:0000256" key="2">
    <source>
        <dbReference type="ARBA" id="ARBA00022448"/>
    </source>
</evidence>
<evidence type="ECO:0000256" key="3">
    <source>
        <dbReference type="ARBA" id="ARBA00022741"/>
    </source>
</evidence>
<keyword evidence="3" id="KW-0547">Nucleotide-binding</keyword>
<accession>A0A521EWG0</accession>
<dbReference type="EMBL" id="FXTD01000013">
    <property type="protein sequence ID" value="SMO88264.1"/>
    <property type="molecule type" value="Genomic_DNA"/>
</dbReference>
<dbReference type="RefSeq" id="WP_246066556.1">
    <property type="nucleotide sequence ID" value="NZ_FXTD01000013.1"/>
</dbReference>
<dbReference type="InterPro" id="IPR027417">
    <property type="entry name" value="P-loop_NTPase"/>
</dbReference>
<evidence type="ECO:0000256" key="8">
    <source>
        <dbReference type="SAM" id="MobiDB-lite"/>
    </source>
</evidence>
<dbReference type="InterPro" id="IPR032823">
    <property type="entry name" value="BCA_ABC_TP_C"/>
</dbReference>
<gene>
    <name evidence="10" type="ORF">SAMN06264867_11325</name>
</gene>
<dbReference type="FunFam" id="3.40.50.300:FF:000421">
    <property type="entry name" value="Branched-chain amino acid ABC transporter ATP-binding protein"/>
    <property type="match status" value="1"/>
</dbReference>
<evidence type="ECO:0000256" key="5">
    <source>
        <dbReference type="ARBA" id="ARBA00022970"/>
    </source>
</evidence>
<dbReference type="Pfam" id="PF12399">
    <property type="entry name" value="BCA_ABC_TP_C"/>
    <property type="match status" value="1"/>
</dbReference>
<evidence type="ECO:0000256" key="7">
    <source>
        <dbReference type="ARBA" id="ARBA00072811"/>
    </source>
</evidence>
<dbReference type="GO" id="GO:0006865">
    <property type="term" value="P:amino acid transport"/>
    <property type="evidence" value="ECO:0007669"/>
    <property type="project" value="UniProtKB-KW"/>
</dbReference>
<name>A0A521EWG0_9EURY</name>
<reference evidence="10 11" key="1">
    <citation type="submission" date="2017-05" db="EMBL/GenBank/DDBJ databases">
        <authorList>
            <person name="Varghese N."/>
            <person name="Submissions S."/>
        </authorList>
    </citation>
    <scope>NUCLEOTIDE SEQUENCE [LARGE SCALE GENOMIC DNA]</scope>
    <source>
        <strain evidence="10 11">DSM 19504</strain>
    </source>
</reference>
<dbReference type="AlphaFoldDB" id="A0A521EWG0"/>
<dbReference type="PROSITE" id="PS50893">
    <property type="entry name" value="ABC_TRANSPORTER_2"/>
    <property type="match status" value="1"/>
</dbReference>
<dbReference type="PROSITE" id="PS00211">
    <property type="entry name" value="ABC_TRANSPORTER_1"/>
    <property type="match status" value="1"/>
</dbReference>
<dbReference type="PANTHER" id="PTHR45772">
    <property type="entry name" value="CONSERVED COMPONENT OF ABC TRANSPORTER FOR NATURAL AMINO ACIDS-RELATED"/>
    <property type="match status" value="1"/>
</dbReference>
<dbReference type="InterPro" id="IPR017871">
    <property type="entry name" value="ABC_transporter-like_CS"/>
</dbReference>
<sequence>MSESDDTTPDGSTSTEEPIESDPESESAESDPEPTESNAEPATDGSARVGDEPDGDGSTAGSGDDPNEGGSTDVETPDQPVHAPEDAGVPTGSTPLEVEGLRRTFGGIVAVDDVSFDVEAGTLTGLIGPNGAGKSTTFNLITGMLEPDEGTVRFNGEDITGLEPHEIANQGLARTFQIARELEEMTVLENMMLAPKGQVGESLWRSVMPITRGEVREQETDQLERVWEVLDFFEIDHLAEEYAGNLSGGQRKLLEMARALLTDPDMLLLDEPFAGVNPSLEKRLLEHIHELREQGYTFLIVEHDMDLIMNNCERVIVMHQGRVLKDGTPAEIKESEDVIEAYLGGEV</sequence>
<dbReference type="InterPro" id="IPR051120">
    <property type="entry name" value="ABC_AA/LPS_Transport"/>
</dbReference>
<dbReference type="InterPro" id="IPR003593">
    <property type="entry name" value="AAA+_ATPase"/>
</dbReference>
<feature type="region of interest" description="Disordered" evidence="8">
    <location>
        <begin position="1"/>
        <end position="97"/>
    </location>
</feature>
<comment type="similarity">
    <text evidence="1">Belongs to the ABC transporter superfamily.</text>
</comment>
<feature type="domain" description="ABC transporter" evidence="9">
    <location>
        <begin position="96"/>
        <end position="345"/>
    </location>
</feature>
<proteinExistence type="inferred from homology"/>
<keyword evidence="5" id="KW-0029">Amino-acid transport</keyword>
<dbReference type="Proteomes" id="UP000319712">
    <property type="component" value="Unassembled WGS sequence"/>
</dbReference>
<evidence type="ECO:0000313" key="11">
    <source>
        <dbReference type="Proteomes" id="UP000319712"/>
    </source>
</evidence>
<evidence type="ECO:0000256" key="6">
    <source>
        <dbReference type="ARBA" id="ARBA00056071"/>
    </source>
</evidence>
<evidence type="ECO:0000256" key="1">
    <source>
        <dbReference type="ARBA" id="ARBA00005417"/>
    </source>
</evidence>
<dbReference type="GO" id="GO:0016887">
    <property type="term" value="F:ATP hydrolysis activity"/>
    <property type="evidence" value="ECO:0007669"/>
    <property type="project" value="InterPro"/>
</dbReference>
<keyword evidence="11" id="KW-1185">Reference proteome</keyword>
<feature type="compositionally biased region" description="Acidic residues" evidence="8">
    <location>
        <begin position="17"/>
        <end position="34"/>
    </location>
</feature>
<keyword evidence="4 10" id="KW-0067">ATP-binding</keyword>
<evidence type="ECO:0000256" key="4">
    <source>
        <dbReference type="ARBA" id="ARBA00022840"/>
    </source>
</evidence>
<comment type="function">
    <text evidence="6">Probable component of a branched-chain amino-acid transport system.</text>
</comment>
<dbReference type="SMART" id="SM00382">
    <property type="entry name" value="AAA"/>
    <property type="match status" value="1"/>
</dbReference>
<protein>
    <recommendedName>
        <fullName evidence="7">Probable branched-chain amino acid transport ATP-binding protein LivG</fullName>
    </recommendedName>
</protein>
<evidence type="ECO:0000313" key="10">
    <source>
        <dbReference type="EMBL" id="SMO88264.1"/>
    </source>
</evidence>
<dbReference type="InterPro" id="IPR003439">
    <property type="entry name" value="ABC_transporter-like_ATP-bd"/>
</dbReference>
<dbReference type="CDD" id="cd03219">
    <property type="entry name" value="ABC_Mj1267_LivG_branched"/>
    <property type="match status" value="1"/>
</dbReference>
<organism evidence="10 11">
    <name type="scientific">Halorubrum cibi</name>
    <dbReference type="NCBI Taxonomy" id="413815"/>
    <lineage>
        <taxon>Archaea</taxon>
        <taxon>Methanobacteriati</taxon>
        <taxon>Methanobacteriota</taxon>
        <taxon>Stenosarchaea group</taxon>
        <taxon>Halobacteria</taxon>
        <taxon>Halobacteriales</taxon>
        <taxon>Haloferacaceae</taxon>
        <taxon>Halorubrum</taxon>
    </lineage>
</organism>
<dbReference type="SUPFAM" id="SSF52540">
    <property type="entry name" value="P-loop containing nucleoside triphosphate hydrolases"/>
    <property type="match status" value="1"/>
</dbReference>
<evidence type="ECO:0000259" key="9">
    <source>
        <dbReference type="PROSITE" id="PS50893"/>
    </source>
</evidence>
<dbReference type="GO" id="GO:0005886">
    <property type="term" value="C:plasma membrane"/>
    <property type="evidence" value="ECO:0007669"/>
    <property type="project" value="TreeGrafter"/>
</dbReference>
<dbReference type="Gene3D" id="3.40.50.300">
    <property type="entry name" value="P-loop containing nucleotide triphosphate hydrolases"/>
    <property type="match status" value="1"/>
</dbReference>
<dbReference type="PANTHER" id="PTHR45772:SF9">
    <property type="entry name" value="CONSERVED COMPONENT OF ABC TRANSPORTER FOR NATURAL AMINO ACIDS"/>
    <property type="match status" value="1"/>
</dbReference>
<dbReference type="GO" id="GO:0005524">
    <property type="term" value="F:ATP binding"/>
    <property type="evidence" value="ECO:0007669"/>
    <property type="project" value="UniProtKB-KW"/>
</dbReference>